<proteinExistence type="inferred from homology"/>
<evidence type="ECO:0000259" key="13">
    <source>
        <dbReference type="Pfam" id="PF05817"/>
    </source>
</evidence>
<dbReference type="Pfam" id="PF23860">
    <property type="entry name" value="Ribophorin_II_3rd"/>
    <property type="match status" value="1"/>
</dbReference>
<keyword evidence="6 12" id="KW-0812">Transmembrane</keyword>
<evidence type="ECO:0000313" key="17">
    <source>
        <dbReference type="EMBL" id="EDV20480.1"/>
    </source>
</evidence>
<comment type="pathway">
    <text evidence="3 12">Protein modification; protein glycosylation.</text>
</comment>
<keyword evidence="7 12" id="KW-0732">Signal</keyword>
<organism evidence="17 18">
    <name type="scientific">Trichoplax adhaerens</name>
    <name type="common">Trichoplax reptans</name>
    <dbReference type="NCBI Taxonomy" id="10228"/>
    <lineage>
        <taxon>Eukaryota</taxon>
        <taxon>Metazoa</taxon>
        <taxon>Placozoa</taxon>
        <taxon>Uniplacotomia</taxon>
        <taxon>Trichoplacea</taxon>
        <taxon>Trichoplacidae</taxon>
        <taxon>Trichoplax</taxon>
    </lineage>
</organism>
<evidence type="ECO:0000256" key="12">
    <source>
        <dbReference type="RuleBase" id="RU366029"/>
    </source>
</evidence>
<evidence type="ECO:0000259" key="16">
    <source>
        <dbReference type="Pfam" id="PF25147"/>
    </source>
</evidence>
<evidence type="ECO:0000256" key="3">
    <source>
        <dbReference type="ARBA" id="ARBA00004922"/>
    </source>
</evidence>
<comment type="subcellular location">
    <subcellularLocation>
        <location evidence="2 12">Endoplasmic reticulum membrane</location>
        <topology evidence="2 12">Multi-pass membrane protein</topology>
    </subcellularLocation>
</comment>
<feature type="chain" id="PRO_5019619564" description="Dolichyl-diphosphooligosaccharide--protein glycosyltransferase subunit 2" evidence="12">
    <location>
        <begin position="21"/>
        <end position="634"/>
    </location>
</feature>
<dbReference type="KEGG" id="tad:TRIADDRAFT_64329"/>
<evidence type="ECO:0000256" key="7">
    <source>
        <dbReference type="ARBA" id="ARBA00022729"/>
    </source>
</evidence>
<gene>
    <name evidence="17" type="ORF">TRIADDRAFT_64329</name>
</gene>
<dbReference type="CTD" id="6758307"/>
<name>B3SAA0_TRIAD</name>
<dbReference type="InParanoid" id="B3SAA0"/>
<dbReference type="HOGENOM" id="CLU_017104_0_0_1"/>
<dbReference type="PANTHER" id="PTHR12640:SF0">
    <property type="entry name" value="DOLICHYL-DIPHOSPHOOLIGOSACCHARIDE--PROTEIN GLYCOSYLTRANSFERASE SUBUNIT 2"/>
    <property type="match status" value="1"/>
</dbReference>
<feature type="domain" description="Ribophorin II third" evidence="14">
    <location>
        <begin position="377"/>
        <end position="504"/>
    </location>
</feature>
<evidence type="ECO:0000256" key="6">
    <source>
        <dbReference type="ARBA" id="ARBA00022692"/>
    </source>
</evidence>
<feature type="domain" description="Ribophorin II second" evidence="15">
    <location>
        <begin position="269"/>
        <end position="369"/>
    </location>
</feature>
<dbReference type="Proteomes" id="UP000009022">
    <property type="component" value="Unassembled WGS sequence"/>
</dbReference>
<comment type="subunit">
    <text evidence="11">Component of the oligosaccharyltransferase (OST) complex. OST exists in two different complex forms which contain common core subunits RPN1, RPN2, OST48, OST4, DAD1 and TMEM258, either STT3A or STT3B as catalytic subunits, and form-specific accessory subunits. STT3A complex assembly occurs through the formation of 3 subcomplexes. Subcomplex 1 contains RPN1 and TMEM258, subcomplex 2 contains the STT3A-specific subunits STT3A, DC2/OSTC, and KCP2 as well as the core subunit OST4, and subcomplex 3 contains RPN2, DAD1, and OST48. The STT3A complex can form stable complexes with the Sec61 complex or with both the Sec61 and TRAP complexes. Interacts with DDI2. Interacts with TMEM35A/NACHO.</text>
</comment>
<feature type="transmembrane region" description="Helical" evidence="12">
    <location>
        <begin position="570"/>
        <end position="591"/>
    </location>
</feature>
<dbReference type="InterPro" id="IPR055373">
    <property type="entry name" value="Ribophorin_II_N"/>
</dbReference>
<dbReference type="STRING" id="10228.B3SAA0"/>
<sequence length="634" mass="69998">MAATRGICLALSLFVICCSALQVDVVPENDLLQLIQKLKAAQPYKDLVTAYYSVVGLEALNEKVPENQDVCAFIKKSMTSNLVNLYFGAFIGDSLKCNLTPPKDAQKVLNDVILDGRTTFLIYQAVGALTKFNLKVDASMVVKSLKSALEKDDSTASHSFAFHAAAFLPKDADIGTIPNAIGEVLNQADEIGDKYLQFDGGIRDTILFVTGVYRLCYARGLTPAIDNDQAIKLANYIVSKRHVGSVRNAYYVALGLQAFTENKFQIPGSVVLTSQALIRKNDGNIVVKACNILGKPLPKMDVKATSIVSTEGNTIASDVDLVEKSAGEYQFDFNKMKPERGFYTVHFNVAPVVEDKRLIGLQDSSFKVKKVVNVAVESFKVKTSDIDQASVQKEARATFPKGLASNIQADEHSNVAIEFIVKDVEKNVEIVPQQAFLRLACDKCNVDRSFLFTNRNEQLLSLELDITELRKTFYSQSGNYSMDVIIGDPTFSNQIYWKVGSLSLKFTTTGAAAPSTKIPPSSKPEIQHVFRVPEKRPPELVSKAFTLLVLSPLVIMFVMWNLFGANVSNFSFTLPNIVFHLGVGAIFLLYYCYWTNLNMFTTLKYLAVIGGITFVSGTSVLRSIANDRMKKELR</sequence>
<keyword evidence="10 12" id="KW-0472">Membrane</keyword>
<dbReference type="GeneID" id="6758307"/>
<feature type="domain" description="Ribophorin II N-terminal" evidence="13">
    <location>
        <begin position="28"/>
        <end position="259"/>
    </location>
</feature>
<dbReference type="InterPro" id="IPR056790">
    <property type="entry name" value="Ribophorin_II_C"/>
</dbReference>
<dbReference type="Pfam" id="PF25147">
    <property type="entry name" value="Ribophorin_II_C"/>
    <property type="match status" value="1"/>
</dbReference>
<evidence type="ECO:0000256" key="10">
    <source>
        <dbReference type="ARBA" id="ARBA00023136"/>
    </source>
</evidence>
<dbReference type="InterPro" id="IPR055374">
    <property type="entry name" value="Ribophorin_II_3rd"/>
</dbReference>
<dbReference type="EMBL" id="DS985260">
    <property type="protein sequence ID" value="EDV20480.1"/>
    <property type="molecule type" value="Genomic_DNA"/>
</dbReference>
<comment type="function">
    <text evidence="1 12">Subunit of the oligosaccharyl transferase (OST) complex that catalyzes the initial transfer of a defined glycan (Glc(3)Man(9)GlcNAc(2) in eukaryotes) from the lipid carrier dolichol-pyrophosphate to an asparagine residue within an Asn-X-Ser/Thr consensus motif in nascent polypeptide chains, the first step in protein N-glycosylation. N-glycosylation occurs cotranslationally and the complex associates with the Sec61 complex at the channel-forming translocon complex that mediates protein translocation across the endoplasmic reticulum (ER). All subunits are required for a maximal enzyme activity.</text>
</comment>
<feature type="domain" description="Ribophorin II C-terminal" evidence="16">
    <location>
        <begin position="530"/>
        <end position="628"/>
    </location>
</feature>
<feature type="transmembrane region" description="Helical" evidence="12">
    <location>
        <begin position="544"/>
        <end position="563"/>
    </location>
</feature>
<dbReference type="InterPro" id="IPR008814">
    <property type="entry name" value="Swp1"/>
</dbReference>
<dbReference type="Pfam" id="PF05817">
    <property type="entry name" value="Ribophorin_II"/>
    <property type="match status" value="1"/>
</dbReference>
<evidence type="ECO:0000256" key="1">
    <source>
        <dbReference type="ARBA" id="ARBA00002791"/>
    </source>
</evidence>
<evidence type="ECO:0000256" key="2">
    <source>
        <dbReference type="ARBA" id="ARBA00004477"/>
    </source>
</evidence>
<dbReference type="AlphaFoldDB" id="B3SAA0"/>
<dbReference type="PANTHER" id="PTHR12640">
    <property type="entry name" value="RIBOPHORIN II"/>
    <property type="match status" value="1"/>
</dbReference>
<dbReference type="UniPathway" id="UPA00378"/>
<evidence type="ECO:0000256" key="9">
    <source>
        <dbReference type="ARBA" id="ARBA00022989"/>
    </source>
</evidence>
<evidence type="ECO:0000259" key="14">
    <source>
        <dbReference type="Pfam" id="PF23860"/>
    </source>
</evidence>
<keyword evidence="18" id="KW-1185">Reference proteome</keyword>
<feature type="transmembrane region" description="Helical" evidence="12">
    <location>
        <begin position="603"/>
        <end position="625"/>
    </location>
</feature>
<evidence type="ECO:0000256" key="5">
    <source>
        <dbReference type="ARBA" id="ARBA00017612"/>
    </source>
</evidence>
<evidence type="ECO:0000256" key="4">
    <source>
        <dbReference type="ARBA" id="ARBA00009038"/>
    </source>
</evidence>
<reference evidence="17 18" key="1">
    <citation type="journal article" date="2008" name="Nature">
        <title>The Trichoplax genome and the nature of placozoans.</title>
        <authorList>
            <person name="Srivastava M."/>
            <person name="Begovic E."/>
            <person name="Chapman J."/>
            <person name="Putnam N.H."/>
            <person name="Hellsten U."/>
            <person name="Kawashima T."/>
            <person name="Kuo A."/>
            <person name="Mitros T."/>
            <person name="Salamov A."/>
            <person name="Carpenter M.L."/>
            <person name="Signorovitch A.Y."/>
            <person name="Moreno M.A."/>
            <person name="Kamm K."/>
            <person name="Grimwood J."/>
            <person name="Schmutz J."/>
            <person name="Shapiro H."/>
            <person name="Grigoriev I.V."/>
            <person name="Buss L.W."/>
            <person name="Schierwater B."/>
            <person name="Dellaporta S.L."/>
            <person name="Rokhsar D.S."/>
        </authorList>
    </citation>
    <scope>NUCLEOTIDE SEQUENCE [LARGE SCALE GENOMIC DNA]</scope>
    <source>
        <strain evidence="17 18">Grell-BS-1999</strain>
    </source>
</reference>
<dbReference type="OrthoDB" id="432292at2759"/>
<dbReference type="Pfam" id="PF23861">
    <property type="entry name" value="Ribophorin_II_2nd"/>
    <property type="match status" value="1"/>
</dbReference>
<dbReference type="GO" id="GO:0006487">
    <property type="term" value="P:protein N-linked glycosylation"/>
    <property type="evidence" value="ECO:0000318"/>
    <property type="project" value="GO_Central"/>
</dbReference>
<feature type="signal peptide" evidence="12">
    <location>
        <begin position="1"/>
        <end position="20"/>
    </location>
</feature>
<accession>B3SAA0</accession>
<evidence type="ECO:0000256" key="8">
    <source>
        <dbReference type="ARBA" id="ARBA00022824"/>
    </source>
</evidence>
<dbReference type="eggNOG" id="KOG2447">
    <property type="taxonomic scope" value="Eukaryota"/>
</dbReference>
<evidence type="ECO:0000256" key="11">
    <source>
        <dbReference type="ARBA" id="ARBA00046750"/>
    </source>
</evidence>
<comment type="similarity">
    <text evidence="4 12">Belongs to the SWP1 family.</text>
</comment>
<dbReference type="GO" id="GO:0008250">
    <property type="term" value="C:oligosaccharyltransferase complex"/>
    <property type="evidence" value="ECO:0000318"/>
    <property type="project" value="GO_Central"/>
</dbReference>
<evidence type="ECO:0000313" key="18">
    <source>
        <dbReference type="Proteomes" id="UP000009022"/>
    </source>
</evidence>
<dbReference type="OMA" id="QEHETIY"/>
<dbReference type="FunCoup" id="B3SAA0">
    <property type="interactions" value="2053"/>
</dbReference>
<keyword evidence="9 12" id="KW-1133">Transmembrane helix</keyword>
<dbReference type="PhylomeDB" id="B3SAA0"/>
<evidence type="ECO:0000259" key="15">
    <source>
        <dbReference type="Pfam" id="PF23861"/>
    </source>
</evidence>
<keyword evidence="8 12" id="KW-0256">Endoplasmic reticulum</keyword>
<dbReference type="RefSeq" id="XP_002117174.1">
    <property type="nucleotide sequence ID" value="XM_002117138.1"/>
</dbReference>
<protein>
    <recommendedName>
        <fullName evidence="5 12">Dolichyl-diphosphooligosaccharide--protein glycosyltransferase subunit 2</fullName>
    </recommendedName>
    <alternativeName>
        <fullName evidence="12">Ribophorin-2</fullName>
    </alternativeName>
</protein>
<dbReference type="InterPro" id="IPR055375">
    <property type="entry name" value="Ribophorin_II_2nd"/>
</dbReference>